<evidence type="ECO:0000256" key="1">
    <source>
        <dbReference type="SAM" id="MobiDB-lite"/>
    </source>
</evidence>
<accession>A0A085ADH7</accession>
<dbReference type="EMBL" id="JMTB01000054">
    <property type="protein sequence ID" value="KFC08272.1"/>
    <property type="molecule type" value="Genomic_DNA"/>
</dbReference>
<dbReference type="Proteomes" id="UP000028630">
    <property type="component" value="Unassembled WGS sequence"/>
</dbReference>
<name>A0A085ADH7_9ENTR</name>
<dbReference type="Pfam" id="PF09979">
    <property type="entry name" value="DUF2213"/>
    <property type="match status" value="1"/>
</dbReference>
<evidence type="ECO:0000313" key="3">
    <source>
        <dbReference type="Proteomes" id="UP000028630"/>
    </source>
</evidence>
<feature type="region of interest" description="Disordered" evidence="1">
    <location>
        <begin position="1"/>
        <end position="31"/>
    </location>
</feature>
<protein>
    <recommendedName>
        <fullName evidence="4">DUF2213 domain-containing protein</fullName>
    </recommendedName>
</protein>
<feature type="region of interest" description="Disordered" evidence="1">
    <location>
        <begin position="446"/>
        <end position="465"/>
    </location>
</feature>
<feature type="compositionally biased region" description="Basic and acidic residues" evidence="1">
    <location>
        <begin position="11"/>
        <end position="25"/>
    </location>
</feature>
<proteinExistence type="predicted"/>
<gene>
    <name evidence="2" type="ORF">GTGU_01468</name>
</gene>
<keyword evidence="3" id="KW-1185">Reference proteome</keyword>
<evidence type="ECO:0008006" key="4">
    <source>
        <dbReference type="Google" id="ProtNLM"/>
    </source>
</evidence>
<dbReference type="eggNOG" id="COG3566">
    <property type="taxonomic scope" value="Bacteria"/>
</dbReference>
<evidence type="ECO:0000313" key="2">
    <source>
        <dbReference type="EMBL" id="KFC08272.1"/>
    </source>
</evidence>
<sequence>MGGKFTGQKINEIRKSHAGEPKEQQETTAPRELTIQEKLKAAIAAAEAVKAAKPLKAVSPVAEARKSMRDVFSANGLRPIPKDVENIFIKIARNQLKRGGGMPFPRGEIDLRYTGISSAEADKLTEQKDLFTANPHNGWKVTPADERFQLAVAVAMRKLKNSSTGDAQSRNNPIKYFFKTRLGNTRFQLADGSVLFKDVPIGRTGEQVYGAEELPELTPDSDGLIVVRRTPEEVFSERTIASFEGMAVTIGHPKDFNGNIIFVTPENWRRLANGHIQNVRRGEGENHDLLLADVIVKTPEAVQAVEDGDDEVSCGYDADYRQISPGVAEQYAITGNHLALVPNGRAGSRCALGDAMPSTTKNWFTRLLKARKTNDAAEMANLIDNPPDNMTGDDDVTSSMTPGGVVINLSPQSPMPAPTLPVTGDEDEDIPAWGKALIDAVAKLTPAGPGTADEDEDEKDEEEGAVTGDAAYRADLIQPGVQLPAKAKPTAFKRQILAAADQSLVRSVVGDADVTKLKKATVDMAFNAVSELAKTRNTEAKTTDSFRSMTTATTKSIAEINKAAKELWKRG</sequence>
<reference evidence="3" key="1">
    <citation type="submission" date="2014-05" db="EMBL/GenBank/DDBJ databases">
        <title>ATOL: Assembling a taxonomically balanced genome-scale reconstruction of the evolutionary history of the Enterobacteriaceae.</title>
        <authorList>
            <person name="Plunkett G. III"/>
            <person name="Neeno-Eckwall E.C."/>
            <person name="Glasner J.D."/>
            <person name="Perna N.T."/>
        </authorList>
    </citation>
    <scope>NUCLEOTIDE SEQUENCE [LARGE SCALE GENOMIC DNA]</scope>
    <source>
        <strain evidence="3">ATCC 49490</strain>
    </source>
</reference>
<organism evidence="2 3">
    <name type="scientific">Trabulsiella guamensis ATCC 49490</name>
    <dbReference type="NCBI Taxonomy" id="1005994"/>
    <lineage>
        <taxon>Bacteria</taxon>
        <taxon>Pseudomonadati</taxon>
        <taxon>Pseudomonadota</taxon>
        <taxon>Gammaproteobacteria</taxon>
        <taxon>Enterobacterales</taxon>
        <taxon>Enterobacteriaceae</taxon>
        <taxon>Trabulsiella</taxon>
    </lineage>
</organism>
<comment type="caution">
    <text evidence="2">The sequence shown here is derived from an EMBL/GenBank/DDBJ whole genome shotgun (WGS) entry which is preliminary data.</text>
</comment>
<dbReference type="InterPro" id="IPR016913">
    <property type="entry name" value="UCP029215"/>
</dbReference>
<dbReference type="AlphaFoldDB" id="A0A085ADH7"/>
<feature type="compositionally biased region" description="Acidic residues" evidence="1">
    <location>
        <begin position="452"/>
        <end position="464"/>
    </location>
</feature>